<dbReference type="EMBL" id="FO082272">
    <property type="protein sequence ID" value="CCO66010.1"/>
    <property type="molecule type" value="Genomic_DNA"/>
</dbReference>
<name>K8F1P0_9CHLO</name>
<feature type="region of interest" description="Disordered" evidence="1">
    <location>
        <begin position="26"/>
        <end position="65"/>
    </location>
</feature>
<protein>
    <submittedName>
        <fullName evidence="2">Uncharacterized protein</fullName>
    </submittedName>
</protein>
<gene>
    <name evidence="2" type="ORF">Bathy07g04020</name>
</gene>
<dbReference type="GeneID" id="19014891"/>
<evidence type="ECO:0000256" key="1">
    <source>
        <dbReference type="SAM" id="MobiDB-lite"/>
    </source>
</evidence>
<evidence type="ECO:0000313" key="2">
    <source>
        <dbReference type="EMBL" id="CCO66010.1"/>
    </source>
</evidence>
<sequence length="362" mass="42065">MHKTHHLCATQLVLFVASFRSKTSSSRRKRSTRFRRKSSASSSSSVSSDDDENDETTNDGKQRRRVTNFDRLVQQNAWMFPQPQKDEETESLTKFWQTRGVKDREMLKRLIELGGGVLAEMRLEDEMMMEERLEDDEKKKKNSESLVDRLDRMKILFPNCDVNAMLWKKPEVVLEKSFKEITKAAIEWKMVLRDVKRLDWVVENNPQILLMTSEEIGKAKDGLETLRREFFSFEKDEYEGEAFIETLALKTTNKNDSVVLKDDDDDDTSKNQPPPTTSTGFLITPEFTLANVVEGEPHILTSNLKRRTERLLERKQDLLQKAKQKGGGLGLFYLRQSTSTALFGKLFLMDTEEEEEEEQDKE</sequence>
<feature type="compositionally biased region" description="Basic residues" evidence="1">
    <location>
        <begin position="26"/>
        <end position="38"/>
    </location>
</feature>
<keyword evidence="3" id="KW-1185">Reference proteome</keyword>
<reference evidence="2 3" key="1">
    <citation type="submission" date="2011-10" db="EMBL/GenBank/DDBJ databases">
        <authorList>
            <person name="Genoscope - CEA"/>
        </authorList>
    </citation>
    <scope>NUCLEOTIDE SEQUENCE [LARGE SCALE GENOMIC DNA]</scope>
    <source>
        <strain evidence="2 3">RCC 1105</strain>
    </source>
</reference>
<proteinExistence type="predicted"/>
<accession>K8F1P0</accession>
<feature type="region of interest" description="Disordered" evidence="1">
    <location>
        <begin position="258"/>
        <end position="281"/>
    </location>
</feature>
<evidence type="ECO:0000313" key="3">
    <source>
        <dbReference type="Proteomes" id="UP000198341"/>
    </source>
</evidence>
<dbReference type="AlphaFoldDB" id="K8F1P0"/>
<dbReference type="Proteomes" id="UP000198341">
    <property type="component" value="Chromosome 7"/>
</dbReference>
<dbReference type="RefSeq" id="XP_007511922.1">
    <property type="nucleotide sequence ID" value="XM_007511860.1"/>
</dbReference>
<dbReference type="KEGG" id="bpg:Bathy07g04020"/>
<organism evidence="2 3">
    <name type="scientific">Bathycoccus prasinos</name>
    <dbReference type="NCBI Taxonomy" id="41875"/>
    <lineage>
        <taxon>Eukaryota</taxon>
        <taxon>Viridiplantae</taxon>
        <taxon>Chlorophyta</taxon>
        <taxon>Mamiellophyceae</taxon>
        <taxon>Mamiellales</taxon>
        <taxon>Bathycoccaceae</taxon>
        <taxon>Bathycoccus</taxon>
    </lineage>
</organism>
<feature type="compositionally biased region" description="Acidic residues" evidence="1">
    <location>
        <begin position="48"/>
        <end position="57"/>
    </location>
</feature>